<protein>
    <submittedName>
        <fullName evidence="4">Uncharacterized protein LOC108839562</fullName>
    </submittedName>
</protein>
<feature type="region of interest" description="Disordered" evidence="1">
    <location>
        <begin position="420"/>
        <end position="510"/>
    </location>
</feature>
<gene>
    <name evidence="4" type="primary">LOC108839562</name>
</gene>
<reference evidence="4" key="2">
    <citation type="submission" date="2025-08" db="UniProtKB">
        <authorList>
            <consortium name="RefSeq"/>
        </authorList>
    </citation>
    <scope>IDENTIFICATION</scope>
    <source>
        <tissue evidence="4">Leaf</tissue>
    </source>
</reference>
<dbReference type="OrthoDB" id="1108458at2759"/>
<feature type="region of interest" description="Disordered" evidence="1">
    <location>
        <begin position="178"/>
        <end position="239"/>
    </location>
</feature>
<dbReference type="PANTHER" id="PTHR31286:SF163">
    <property type="entry name" value="ZINC KNUCKLE CX2CX4HX4C DOMAIN-CONTAINING PROTEIN"/>
    <property type="match status" value="1"/>
</dbReference>
<name>A0A9W3D9B6_RAPSA</name>
<dbReference type="GeneID" id="108839562"/>
<reference evidence="3" key="1">
    <citation type="journal article" date="2019" name="Database">
        <title>The radish genome database (RadishGD): an integrated information resource for radish genomics.</title>
        <authorList>
            <person name="Yu H.J."/>
            <person name="Baek S."/>
            <person name="Lee Y.J."/>
            <person name="Cho A."/>
            <person name="Mun J.H."/>
        </authorList>
    </citation>
    <scope>NUCLEOTIDE SEQUENCE [LARGE SCALE GENOMIC DNA]</scope>
    <source>
        <strain evidence="3">cv. WK10039</strain>
    </source>
</reference>
<evidence type="ECO:0000313" key="3">
    <source>
        <dbReference type="Proteomes" id="UP000504610"/>
    </source>
</evidence>
<organism evidence="3 4">
    <name type="scientific">Raphanus sativus</name>
    <name type="common">Radish</name>
    <name type="synonym">Raphanus raphanistrum var. sativus</name>
    <dbReference type="NCBI Taxonomy" id="3726"/>
    <lineage>
        <taxon>Eukaryota</taxon>
        <taxon>Viridiplantae</taxon>
        <taxon>Streptophyta</taxon>
        <taxon>Embryophyta</taxon>
        <taxon>Tracheophyta</taxon>
        <taxon>Spermatophyta</taxon>
        <taxon>Magnoliopsida</taxon>
        <taxon>eudicotyledons</taxon>
        <taxon>Gunneridae</taxon>
        <taxon>Pentapetalae</taxon>
        <taxon>rosids</taxon>
        <taxon>malvids</taxon>
        <taxon>Brassicales</taxon>
        <taxon>Brassicaceae</taxon>
        <taxon>Brassiceae</taxon>
        <taxon>Raphanus</taxon>
    </lineage>
</organism>
<dbReference type="InterPro" id="IPR040256">
    <property type="entry name" value="At4g02000-like"/>
</dbReference>
<dbReference type="InterPro" id="IPR025558">
    <property type="entry name" value="DUF4283"/>
</dbReference>
<feature type="compositionally biased region" description="Gly residues" evidence="1">
    <location>
        <begin position="188"/>
        <end position="199"/>
    </location>
</feature>
<evidence type="ECO:0000256" key="1">
    <source>
        <dbReference type="SAM" id="MobiDB-lite"/>
    </source>
</evidence>
<dbReference type="AlphaFoldDB" id="A0A9W3D9B6"/>
<evidence type="ECO:0000259" key="2">
    <source>
        <dbReference type="Pfam" id="PF14111"/>
    </source>
</evidence>
<dbReference type="KEGG" id="rsz:108839562"/>
<dbReference type="Proteomes" id="UP000504610">
    <property type="component" value="Chromosome 2"/>
</dbReference>
<accession>A0A9W3D9B6</accession>
<proteinExistence type="predicted"/>
<evidence type="ECO:0000313" key="4">
    <source>
        <dbReference type="RefSeq" id="XP_056860349.1"/>
    </source>
</evidence>
<sequence>MSQGQWVARSGGKNVEVAKPKLRITVPRFDNTELIASYSRTLIGRCMNPHKQDMKILLFMLPRIWNVEGRVAGVDLGLGRFQFAFDLEEDITEVLKMEPFHFDYWMISLVRWRPVLEPNYPSKIIFWVRVLDIPLQFRAAETLQSVGEAIGVVQGPVDLVGGRECSMLTHEQARCPSLKKEEPVNVTGGAGEEGPGDGGSNVTSFKAAVVHGSKPQGDRRDKGKGIARQKQGPYRKEDAYHPYKEKFSRGYGEGSSFNGKHSGYGNRNMGPQQRSQVMNNGEGETLHKNPTKLMLDAFKGARQGSEMGAPPVVATNELGSGSKARKALFTETTEPVASMVLLEQVEKVVEEATVLKEPGEIDAEAKEVDEQMLHSQALDEANLMVEGVILSDTELLLEDGEELEDWEQGEIMDFAEEEEEATVENQEEVKQTDQVPGQIEMEEQMEGNVTEDKAMKKKGSKPEASAPGGPSKKRGVPGFVSPRKKLLALAAAKQGEKTKKAPIKPKHTAA</sequence>
<feature type="domain" description="DUF4283" evidence="2">
    <location>
        <begin position="38"/>
        <end position="118"/>
    </location>
</feature>
<dbReference type="Pfam" id="PF14111">
    <property type="entry name" value="DUF4283"/>
    <property type="match status" value="1"/>
</dbReference>
<keyword evidence="3" id="KW-1185">Reference proteome</keyword>
<dbReference type="PANTHER" id="PTHR31286">
    <property type="entry name" value="GLYCINE-RICH CELL WALL STRUCTURAL PROTEIN 1.8-LIKE"/>
    <property type="match status" value="1"/>
</dbReference>
<feature type="compositionally biased region" description="Basic residues" evidence="1">
    <location>
        <begin position="500"/>
        <end position="510"/>
    </location>
</feature>
<dbReference type="RefSeq" id="XP_056860349.1">
    <property type="nucleotide sequence ID" value="XM_057004369.1"/>
</dbReference>